<reference evidence="3" key="1">
    <citation type="submission" date="2010-05" db="EMBL/GenBank/DDBJ databases">
        <title>The Genome Sequence of Magnaporthe poae strain ATCC 64411.</title>
        <authorList>
            <consortium name="The Broad Institute Genome Sequencing Platform"/>
            <consortium name="Broad Institute Genome Sequencing Center for Infectious Disease"/>
            <person name="Ma L.-J."/>
            <person name="Dead R."/>
            <person name="Young S."/>
            <person name="Zeng Q."/>
            <person name="Koehrsen M."/>
            <person name="Alvarado L."/>
            <person name="Berlin A."/>
            <person name="Chapman S.B."/>
            <person name="Chen Z."/>
            <person name="Freedman E."/>
            <person name="Gellesch M."/>
            <person name="Goldberg J."/>
            <person name="Griggs A."/>
            <person name="Gujja S."/>
            <person name="Heilman E.R."/>
            <person name="Heiman D."/>
            <person name="Hepburn T."/>
            <person name="Howarth C."/>
            <person name="Jen D."/>
            <person name="Larson L."/>
            <person name="Mehta T."/>
            <person name="Neiman D."/>
            <person name="Pearson M."/>
            <person name="Roberts A."/>
            <person name="Saif S."/>
            <person name="Shea T."/>
            <person name="Shenoy N."/>
            <person name="Sisk P."/>
            <person name="Stolte C."/>
            <person name="Sykes S."/>
            <person name="Walk T."/>
            <person name="White J."/>
            <person name="Yandava C."/>
            <person name="Haas B."/>
            <person name="Nusbaum C."/>
            <person name="Birren B."/>
        </authorList>
    </citation>
    <scope>NUCLEOTIDE SEQUENCE</scope>
    <source>
        <strain evidence="3">ATCC 64411</strain>
    </source>
</reference>
<dbReference type="AlphaFoldDB" id="A0A0C4E9Q7"/>
<protein>
    <recommendedName>
        <fullName evidence="2">Heterokaryon incompatibility domain-containing protein</fullName>
    </recommendedName>
</protein>
<dbReference type="EMBL" id="ADBL01002391">
    <property type="status" value="NOT_ANNOTATED_CDS"/>
    <property type="molecule type" value="Genomic_DNA"/>
</dbReference>
<evidence type="ECO:0000259" key="2">
    <source>
        <dbReference type="Pfam" id="PF06985"/>
    </source>
</evidence>
<dbReference type="InterPro" id="IPR036770">
    <property type="entry name" value="Ankyrin_rpt-contain_sf"/>
</dbReference>
<dbReference type="eggNOG" id="KOG4177">
    <property type="taxonomic scope" value="Eukaryota"/>
</dbReference>
<dbReference type="Pfam" id="PF06985">
    <property type="entry name" value="HET"/>
    <property type="match status" value="1"/>
</dbReference>
<dbReference type="Pfam" id="PF12796">
    <property type="entry name" value="Ank_2"/>
    <property type="match status" value="1"/>
</dbReference>
<proteinExistence type="predicted"/>
<accession>A0A0C4E9Q7</accession>
<dbReference type="PROSITE" id="PS50088">
    <property type="entry name" value="ANK_REPEAT"/>
    <property type="match status" value="4"/>
</dbReference>
<sequence>MALRHLRRSEIDLILWVDAVCIDQTSERERNQQVGQMDRVYSTAENVLVWLGPGNQGIDALMEMTRALDHRVSRPAEAPLDDWRAAWADLFRERGGTASALHDARIQALTDLLRRPWFSRIWVVQEVALAQQANLVCGWSRAPARAFALMPALLGVDVGPHISALLDVMPGPLRHSSWWARRRDLFTMLQKFGRRASTDPRDRIYALFGIASDMSITKAIKPRYGEDVSEAVVDVIRFLLFGDVSSASKLEFPKWTVDELLATLEGDNVDILTTRLLEWSLSTDADSLTEKLLGREKLDVNSPRVGEAGQPVLHYLASRPPHPKYILFLKTIVDQQDLVDVNLLAPGEPPQALASGRILNLLLSRDFYHTSTVALALSEAVEHQADAAAKNLIARGADINRARPYRAYPLRKAIERDNLKMVSLMLKHNPDAINADLEGGWRAGTPLCVAAELGKLNVARVLIAMGANIEIESPWNGGTPLFIAARWGYTEIVNILLEYGANIEARTTGGSTPLWIASSRGHDAVVKALIRRGADIEAKDFRTHGTPLWVAAYKGHAKAVKRLLDAGADLTARGREDGRILSTLTTPREIASVEGHKEVLEILPVEA</sequence>
<reference evidence="4" key="5">
    <citation type="submission" date="2015-06" db="UniProtKB">
        <authorList>
            <consortium name="EnsemblFungi"/>
        </authorList>
    </citation>
    <scope>IDENTIFICATION</scope>
    <source>
        <strain evidence="4">ATCC 64411</strain>
    </source>
</reference>
<dbReference type="VEuPathDB" id="FungiDB:MAPG_09353"/>
<evidence type="ECO:0000313" key="5">
    <source>
        <dbReference type="Proteomes" id="UP000011715"/>
    </source>
</evidence>
<dbReference type="InterPro" id="IPR002110">
    <property type="entry name" value="Ankyrin_rpt"/>
</dbReference>
<feature type="repeat" description="ANK" evidence="1">
    <location>
        <begin position="509"/>
        <end position="541"/>
    </location>
</feature>
<feature type="domain" description="Heterokaryon incompatibility" evidence="2">
    <location>
        <begin position="2"/>
        <end position="126"/>
    </location>
</feature>
<dbReference type="SUPFAM" id="SSF48403">
    <property type="entry name" value="Ankyrin repeat"/>
    <property type="match status" value="1"/>
</dbReference>
<dbReference type="InterPro" id="IPR039323">
    <property type="entry name" value="ANKRD_45/46/60"/>
</dbReference>
<dbReference type="OMA" id="IEIESPW"/>
<gene>
    <name evidence="3" type="ORF">MAPG_09353</name>
</gene>
<dbReference type="SMART" id="SM00248">
    <property type="entry name" value="ANK"/>
    <property type="match status" value="7"/>
</dbReference>
<evidence type="ECO:0000256" key="1">
    <source>
        <dbReference type="PROSITE-ProRule" id="PRU00023"/>
    </source>
</evidence>
<reference evidence="4" key="4">
    <citation type="journal article" date="2015" name="G3 (Bethesda)">
        <title>Genome sequences of three phytopathogenic species of the Magnaporthaceae family of fungi.</title>
        <authorList>
            <person name="Okagaki L.H."/>
            <person name="Nunes C.C."/>
            <person name="Sailsbery J."/>
            <person name="Clay B."/>
            <person name="Brown D."/>
            <person name="John T."/>
            <person name="Oh Y."/>
            <person name="Young N."/>
            <person name="Fitzgerald M."/>
            <person name="Haas B.J."/>
            <person name="Zeng Q."/>
            <person name="Young S."/>
            <person name="Adiconis X."/>
            <person name="Fan L."/>
            <person name="Levin J.Z."/>
            <person name="Mitchell T.K."/>
            <person name="Okubara P.A."/>
            <person name="Farman M.L."/>
            <person name="Kohn L.M."/>
            <person name="Birren B."/>
            <person name="Ma L.-J."/>
            <person name="Dean R.A."/>
        </authorList>
    </citation>
    <scope>NUCLEOTIDE SEQUENCE</scope>
    <source>
        <strain evidence="4">ATCC 64411 / 73-15</strain>
    </source>
</reference>
<feature type="repeat" description="ANK" evidence="1">
    <location>
        <begin position="543"/>
        <end position="575"/>
    </location>
</feature>
<dbReference type="OrthoDB" id="3477286at2759"/>
<dbReference type="Proteomes" id="UP000011715">
    <property type="component" value="Unassembled WGS sequence"/>
</dbReference>
<reference evidence="5" key="2">
    <citation type="submission" date="2010-05" db="EMBL/GenBank/DDBJ databases">
        <title>The genome sequence of Magnaporthe poae strain ATCC 64411.</title>
        <authorList>
            <person name="Ma L.-J."/>
            <person name="Dead R."/>
            <person name="Young S."/>
            <person name="Zeng Q."/>
            <person name="Koehrsen M."/>
            <person name="Alvarado L."/>
            <person name="Berlin A."/>
            <person name="Chapman S.B."/>
            <person name="Chen Z."/>
            <person name="Freedman E."/>
            <person name="Gellesch M."/>
            <person name="Goldberg J."/>
            <person name="Griggs A."/>
            <person name="Gujja S."/>
            <person name="Heilman E.R."/>
            <person name="Heiman D."/>
            <person name="Hepburn T."/>
            <person name="Howarth C."/>
            <person name="Jen D."/>
            <person name="Larson L."/>
            <person name="Mehta T."/>
            <person name="Neiman D."/>
            <person name="Pearson M."/>
            <person name="Roberts A."/>
            <person name="Saif S."/>
            <person name="Shea T."/>
            <person name="Shenoy N."/>
            <person name="Sisk P."/>
            <person name="Stolte C."/>
            <person name="Sykes S."/>
            <person name="Walk T."/>
            <person name="White J."/>
            <person name="Yandava C."/>
            <person name="Haas B."/>
            <person name="Nusbaum C."/>
            <person name="Birren B."/>
        </authorList>
    </citation>
    <scope>NUCLEOTIDE SEQUENCE [LARGE SCALE GENOMIC DNA]</scope>
    <source>
        <strain evidence="5">ATCC 64411 / 73-15</strain>
    </source>
</reference>
<dbReference type="Pfam" id="PF00023">
    <property type="entry name" value="Ank"/>
    <property type="match status" value="1"/>
</dbReference>
<reference evidence="3" key="3">
    <citation type="submission" date="2011-03" db="EMBL/GenBank/DDBJ databases">
        <title>Annotation of Magnaporthe poae ATCC 64411.</title>
        <authorList>
            <person name="Ma L.-J."/>
            <person name="Dead R."/>
            <person name="Young S.K."/>
            <person name="Zeng Q."/>
            <person name="Gargeya S."/>
            <person name="Fitzgerald M."/>
            <person name="Haas B."/>
            <person name="Abouelleil A."/>
            <person name="Alvarado L."/>
            <person name="Arachchi H.M."/>
            <person name="Berlin A."/>
            <person name="Brown A."/>
            <person name="Chapman S.B."/>
            <person name="Chen Z."/>
            <person name="Dunbar C."/>
            <person name="Freedman E."/>
            <person name="Gearin G."/>
            <person name="Gellesch M."/>
            <person name="Goldberg J."/>
            <person name="Griggs A."/>
            <person name="Gujja S."/>
            <person name="Heiman D."/>
            <person name="Howarth C."/>
            <person name="Larson L."/>
            <person name="Lui A."/>
            <person name="MacDonald P.J.P."/>
            <person name="Mehta T."/>
            <person name="Montmayeur A."/>
            <person name="Murphy C."/>
            <person name="Neiman D."/>
            <person name="Pearson M."/>
            <person name="Priest M."/>
            <person name="Roberts A."/>
            <person name="Saif S."/>
            <person name="Shea T."/>
            <person name="Shenoy N."/>
            <person name="Sisk P."/>
            <person name="Stolte C."/>
            <person name="Sykes S."/>
            <person name="Yandava C."/>
            <person name="Wortman J."/>
            <person name="Nusbaum C."/>
            <person name="Birren B."/>
        </authorList>
    </citation>
    <scope>NUCLEOTIDE SEQUENCE</scope>
    <source>
        <strain evidence="3">ATCC 64411</strain>
    </source>
</reference>
<keyword evidence="1" id="KW-0040">ANK repeat</keyword>
<dbReference type="PRINTS" id="PR01415">
    <property type="entry name" value="ANKYRIN"/>
</dbReference>
<keyword evidence="5" id="KW-1185">Reference proteome</keyword>
<dbReference type="InterPro" id="IPR010730">
    <property type="entry name" value="HET"/>
</dbReference>
<dbReference type="Gene3D" id="1.25.40.20">
    <property type="entry name" value="Ankyrin repeat-containing domain"/>
    <property type="match status" value="1"/>
</dbReference>
<feature type="repeat" description="ANK" evidence="1">
    <location>
        <begin position="476"/>
        <end position="508"/>
    </location>
</feature>
<dbReference type="EnsemblFungi" id="MAPG_09353T0">
    <property type="protein sequence ID" value="MAPG_09353T0"/>
    <property type="gene ID" value="MAPG_09353"/>
</dbReference>
<feature type="repeat" description="ANK" evidence="1">
    <location>
        <begin position="442"/>
        <end position="474"/>
    </location>
</feature>
<evidence type="ECO:0000313" key="4">
    <source>
        <dbReference type="EnsemblFungi" id="MAPG_09353T0"/>
    </source>
</evidence>
<dbReference type="EMBL" id="GL876976">
    <property type="protein sequence ID" value="KLU90827.1"/>
    <property type="molecule type" value="Genomic_DNA"/>
</dbReference>
<evidence type="ECO:0000313" key="3">
    <source>
        <dbReference type="EMBL" id="KLU90827.1"/>
    </source>
</evidence>
<dbReference type="STRING" id="644358.A0A0C4E9Q7"/>
<dbReference type="PROSITE" id="PS50297">
    <property type="entry name" value="ANK_REP_REGION"/>
    <property type="match status" value="4"/>
</dbReference>
<dbReference type="PANTHER" id="PTHR22677:SF4">
    <property type="entry name" value="USHER SYNDROME TYPE-1G PROTEIN-LIKE PROTEIN"/>
    <property type="match status" value="1"/>
</dbReference>
<name>A0A0C4E9Q7_MAGP6</name>
<organism evidence="4 5">
    <name type="scientific">Magnaporthiopsis poae (strain ATCC 64411 / 73-15)</name>
    <name type="common">Kentucky bluegrass fungus</name>
    <name type="synonym">Magnaporthe poae</name>
    <dbReference type="NCBI Taxonomy" id="644358"/>
    <lineage>
        <taxon>Eukaryota</taxon>
        <taxon>Fungi</taxon>
        <taxon>Dikarya</taxon>
        <taxon>Ascomycota</taxon>
        <taxon>Pezizomycotina</taxon>
        <taxon>Sordariomycetes</taxon>
        <taxon>Sordariomycetidae</taxon>
        <taxon>Magnaporthales</taxon>
        <taxon>Magnaporthaceae</taxon>
        <taxon>Magnaporthiopsis</taxon>
    </lineage>
</organism>
<dbReference type="PANTHER" id="PTHR22677">
    <property type="entry name" value="ANKYRIN REPEAT DOMAIN-CONTAINING PROTEIN 60"/>
    <property type="match status" value="1"/>
</dbReference>